<sequence length="116" mass="12948">MILSAMTPDNFIILLLKVCTTMHAELGRSLEEEERDVGPSADLRGRPVRRILTSQETLLGEMGGALERLPKELRVARKRGKDSFSLNRVRSMLGGPSWTVNDSWIELCSLDCQCAC</sequence>
<dbReference type="EMBL" id="JACSEA010000003">
    <property type="protein sequence ID" value="KAF7404710.1"/>
    <property type="molecule type" value="Genomic_DNA"/>
</dbReference>
<reference evidence="1" key="1">
    <citation type="journal article" date="2020" name="G3 (Bethesda)">
        <title>High-Quality Assemblies for Three Invasive Social Wasps from the &lt;i&gt;Vespula&lt;/i&gt; Genus.</title>
        <authorList>
            <person name="Harrop T.W.R."/>
            <person name="Guhlin J."/>
            <person name="McLaughlin G.M."/>
            <person name="Permina E."/>
            <person name="Stockwell P."/>
            <person name="Gilligan J."/>
            <person name="Le Lec M.F."/>
            <person name="Gruber M.A.M."/>
            <person name="Quinn O."/>
            <person name="Lovegrove M."/>
            <person name="Duncan E.J."/>
            <person name="Remnant E.J."/>
            <person name="Van Eeckhoven J."/>
            <person name="Graham B."/>
            <person name="Knapp R.A."/>
            <person name="Langford K.W."/>
            <person name="Kronenberg Z."/>
            <person name="Press M.O."/>
            <person name="Eacker S.M."/>
            <person name="Wilson-Rankin E.E."/>
            <person name="Purcell J."/>
            <person name="Lester P.J."/>
            <person name="Dearden P.K."/>
        </authorList>
    </citation>
    <scope>NUCLEOTIDE SEQUENCE</scope>
    <source>
        <strain evidence="1">Marl-1</strain>
    </source>
</reference>
<name>A0A834KDS6_VESVU</name>
<evidence type="ECO:0000313" key="1">
    <source>
        <dbReference type="EMBL" id="KAF7404710.1"/>
    </source>
</evidence>
<proteinExistence type="predicted"/>
<dbReference type="Proteomes" id="UP000614350">
    <property type="component" value="Unassembled WGS sequence"/>
</dbReference>
<protein>
    <submittedName>
        <fullName evidence="1">Uncharacterized protein</fullName>
    </submittedName>
</protein>
<dbReference type="AlphaFoldDB" id="A0A834KDS6"/>
<accession>A0A834KDS6</accession>
<evidence type="ECO:0000313" key="2">
    <source>
        <dbReference type="Proteomes" id="UP000614350"/>
    </source>
</evidence>
<keyword evidence="2" id="KW-1185">Reference proteome</keyword>
<organism evidence="1 2">
    <name type="scientific">Vespula vulgaris</name>
    <name type="common">Yellow jacket</name>
    <name type="synonym">Wasp</name>
    <dbReference type="NCBI Taxonomy" id="7454"/>
    <lineage>
        <taxon>Eukaryota</taxon>
        <taxon>Metazoa</taxon>
        <taxon>Ecdysozoa</taxon>
        <taxon>Arthropoda</taxon>
        <taxon>Hexapoda</taxon>
        <taxon>Insecta</taxon>
        <taxon>Pterygota</taxon>
        <taxon>Neoptera</taxon>
        <taxon>Endopterygota</taxon>
        <taxon>Hymenoptera</taxon>
        <taxon>Apocrita</taxon>
        <taxon>Aculeata</taxon>
        <taxon>Vespoidea</taxon>
        <taxon>Vespidae</taxon>
        <taxon>Vespinae</taxon>
        <taxon>Vespula</taxon>
    </lineage>
</organism>
<gene>
    <name evidence="1" type="ORF">HZH66_003616</name>
</gene>
<comment type="caution">
    <text evidence="1">The sequence shown here is derived from an EMBL/GenBank/DDBJ whole genome shotgun (WGS) entry which is preliminary data.</text>
</comment>